<dbReference type="InterPro" id="IPR048960">
    <property type="entry name" value="POLQ-like_helical"/>
</dbReference>
<evidence type="ECO:0000256" key="3">
    <source>
        <dbReference type="ARBA" id="ARBA00022763"/>
    </source>
</evidence>
<feature type="non-terminal residue" evidence="11">
    <location>
        <position position="1"/>
    </location>
</feature>
<evidence type="ECO:0000313" key="11">
    <source>
        <dbReference type="EMBL" id="EEC15410.1"/>
    </source>
</evidence>
<keyword evidence="13" id="KW-1185">Reference proteome</keyword>
<dbReference type="EMBL" id="ABJB010318982">
    <property type="status" value="NOT_ANNOTATED_CDS"/>
    <property type="molecule type" value="Genomic_DNA"/>
</dbReference>
<evidence type="ECO:0000256" key="4">
    <source>
        <dbReference type="ARBA" id="ARBA00022801"/>
    </source>
</evidence>
<sequence>WGLPADMVAAYERRGLCRMFPWQRECLLTVLHSGRSLVYSAPTSAGKSLVAELLMLKRVLETHTKALMVLPFISLAREKLNALQEVACGIRVGGFMGQQRPPGGLASLDVAVCTIEKANGLVNRMLQEGTLAQLGTVVVDEVHLVGDPNRGYLLELMLAKLAYMARSGVQVVAMSACLGNLEALARWLDAELYRCTERPVPLRQLFKETVSVFLHKEVVGQYNADELWEGPPLRLVKGPGPPLPEDPEGLLQLCLETWLEGHAVLLFCPTRAWCEALALALARGARLLLARLHSGLQLAELGQQLAATPAGLDPALGRCLRCAVAFHHAGLTTDERDVIEEAFRRGVLRALVATSTLSSGVNLPARRVVIRTPMFHGAPLDVMAYRQMAGRAGRLGMDTHGESVLVCKTSERGLAERLCGAEPPPIGSSLAGRGAATPALKRALLEVSQTAVKVGSRLWVIRVGCLLFDLPHILALFFKCVWDLVADGGEGGPCYHPTQLGLAVLASSLSPDEALCVLADLEQARRCLVLENELHLVYLVTPVHLSSQVVDWGRYQALWEGLSPDRQRVAQQAGVTEASLAARGRGREASHRRLLVALALEELLGERPLAQVAPRYGLPKGLLQSLQHGAATFAGMVCAFCEQLGWHGLRLLVSQLQSRLHFGVRPELVELLRLPCLDGPCARLLHDCGFTEPRCLAQATPANL</sequence>
<dbReference type="PROSITE" id="PS51192">
    <property type="entry name" value="HELICASE_ATP_BIND_1"/>
    <property type="match status" value="1"/>
</dbReference>
<dbReference type="EMBL" id="ABJB010679714">
    <property type="status" value="NOT_ANNOTATED_CDS"/>
    <property type="molecule type" value="Genomic_DNA"/>
</dbReference>
<reference evidence="11 13" key="1">
    <citation type="submission" date="2008-03" db="EMBL/GenBank/DDBJ databases">
        <title>Annotation of Ixodes scapularis.</title>
        <authorList>
            <consortium name="Ixodes scapularis Genome Project Consortium"/>
            <person name="Caler E."/>
            <person name="Hannick L.I."/>
            <person name="Bidwell S."/>
            <person name="Joardar V."/>
            <person name="Thiagarajan M."/>
            <person name="Amedeo P."/>
            <person name="Galinsky K.J."/>
            <person name="Schobel S."/>
            <person name="Inman J."/>
            <person name="Hostetler J."/>
            <person name="Miller J."/>
            <person name="Hammond M."/>
            <person name="Megy K."/>
            <person name="Lawson D."/>
            <person name="Kodira C."/>
            <person name="Sutton G."/>
            <person name="Meyer J."/>
            <person name="Hill C.A."/>
            <person name="Birren B."/>
            <person name="Nene V."/>
            <person name="Collins F."/>
            <person name="Alarcon-Chaidez F."/>
            <person name="Wikel S."/>
            <person name="Strausberg R."/>
        </authorList>
    </citation>
    <scope>NUCLEOTIDE SEQUENCE [LARGE SCALE GENOMIC DNA]</scope>
    <source>
        <strain evidence="13">Wikel</strain>
        <strain evidence="11">Wikel colony</strain>
    </source>
</reference>
<dbReference type="SUPFAM" id="SSF158702">
    <property type="entry name" value="Sec63 N-terminal domain-like"/>
    <property type="match status" value="1"/>
</dbReference>
<dbReference type="EMBL" id="ABJB011050651">
    <property type="status" value="NOT_ANNOTATED_CDS"/>
    <property type="molecule type" value="Genomic_DNA"/>
</dbReference>
<dbReference type="InterPro" id="IPR001650">
    <property type="entry name" value="Helicase_C-like"/>
</dbReference>
<dbReference type="Proteomes" id="UP000001555">
    <property type="component" value="Unassembled WGS sequence"/>
</dbReference>
<dbReference type="EMBL" id="ABJB010809943">
    <property type="status" value="NOT_ANNOTATED_CDS"/>
    <property type="molecule type" value="Genomic_DNA"/>
</dbReference>
<dbReference type="PANTHER" id="PTHR47961:SF6">
    <property type="entry name" value="DNA-DIRECTED DNA POLYMERASE"/>
    <property type="match status" value="1"/>
</dbReference>
<evidence type="ECO:0000259" key="10">
    <source>
        <dbReference type="PROSITE" id="PS51194"/>
    </source>
</evidence>
<keyword evidence="5" id="KW-0347">Helicase</keyword>
<dbReference type="HOGENOM" id="CLU_006553_2_1_1"/>
<keyword evidence="7" id="KW-0234">DNA repair</keyword>
<organism>
    <name type="scientific">Ixodes scapularis</name>
    <name type="common">Black-legged tick</name>
    <name type="synonym">Deer tick</name>
    <dbReference type="NCBI Taxonomy" id="6945"/>
    <lineage>
        <taxon>Eukaryota</taxon>
        <taxon>Metazoa</taxon>
        <taxon>Ecdysozoa</taxon>
        <taxon>Arthropoda</taxon>
        <taxon>Chelicerata</taxon>
        <taxon>Arachnida</taxon>
        <taxon>Acari</taxon>
        <taxon>Parasitiformes</taxon>
        <taxon>Ixodida</taxon>
        <taxon>Ixodoidea</taxon>
        <taxon>Ixodidae</taxon>
        <taxon>Ixodinae</taxon>
        <taxon>Ixodes</taxon>
    </lineage>
</organism>
<dbReference type="Pfam" id="PF00270">
    <property type="entry name" value="DEAD"/>
    <property type="match status" value="1"/>
</dbReference>
<dbReference type="Gene3D" id="3.40.50.300">
    <property type="entry name" value="P-loop containing nucleotide triphosphate hydrolases"/>
    <property type="match status" value="2"/>
</dbReference>
<accession>B7Q988</accession>
<dbReference type="Gene3D" id="1.10.3380.20">
    <property type="match status" value="1"/>
</dbReference>
<dbReference type="GO" id="GO:0004386">
    <property type="term" value="F:helicase activity"/>
    <property type="evidence" value="ECO:0007669"/>
    <property type="project" value="UniProtKB-KW"/>
</dbReference>
<dbReference type="OrthoDB" id="2320933at2759"/>
<dbReference type="EMBL" id="ABJB010007301">
    <property type="status" value="NOT_ANNOTATED_CDS"/>
    <property type="molecule type" value="Genomic_DNA"/>
</dbReference>
<evidence type="ECO:0000256" key="7">
    <source>
        <dbReference type="ARBA" id="ARBA00023204"/>
    </source>
</evidence>
<feature type="domain" description="Helicase C-terminal" evidence="10">
    <location>
        <begin position="249"/>
        <end position="445"/>
    </location>
</feature>
<evidence type="ECO:0000313" key="12">
    <source>
        <dbReference type="EnsemblMetazoa" id="ISCW021126-PA"/>
    </source>
</evidence>
<dbReference type="GO" id="GO:0005524">
    <property type="term" value="F:ATP binding"/>
    <property type="evidence" value="ECO:0007669"/>
    <property type="project" value="UniProtKB-KW"/>
</dbReference>
<evidence type="ECO:0000256" key="1">
    <source>
        <dbReference type="ARBA" id="ARBA00004123"/>
    </source>
</evidence>
<name>B7Q988_IXOSC</name>
<dbReference type="SUPFAM" id="SSF52540">
    <property type="entry name" value="P-loop containing nucleoside triphosphate hydrolases"/>
    <property type="match status" value="1"/>
</dbReference>
<evidence type="ECO:0000256" key="5">
    <source>
        <dbReference type="ARBA" id="ARBA00022806"/>
    </source>
</evidence>
<keyword evidence="2" id="KW-0547">Nucleotide-binding</keyword>
<dbReference type="STRING" id="6945.B7Q988"/>
<dbReference type="EMBL" id="ABJB011120363">
    <property type="status" value="NOT_ANNOTATED_CDS"/>
    <property type="molecule type" value="Genomic_DNA"/>
</dbReference>
<dbReference type="InterPro" id="IPR027417">
    <property type="entry name" value="P-loop_NTPase"/>
</dbReference>
<evidence type="ECO:0000256" key="8">
    <source>
        <dbReference type="ARBA" id="ARBA00023242"/>
    </source>
</evidence>
<protein>
    <submittedName>
        <fullName evidence="11 12">DNA polymerase theta, putative</fullName>
    </submittedName>
</protein>
<dbReference type="AlphaFoldDB" id="B7Q988"/>
<evidence type="ECO:0000256" key="2">
    <source>
        <dbReference type="ARBA" id="ARBA00022741"/>
    </source>
</evidence>
<dbReference type="InterPro" id="IPR014001">
    <property type="entry name" value="Helicase_ATP-bd"/>
</dbReference>
<dbReference type="PANTHER" id="PTHR47961">
    <property type="entry name" value="DNA POLYMERASE THETA, PUTATIVE (AFU_ORTHOLOGUE AFUA_1G05260)-RELATED"/>
    <property type="match status" value="1"/>
</dbReference>
<dbReference type="Pfam" id="PF00271">
    <property type="entry name" value="Helicase_C"/>
    <property type="match status" value="1"/>
</dbReference>
<dbReference type="VEuPathDB" id="VectorBase:ISCW021126"/>
<dbReference type="EMBL" id="ABJB011068032">
    <property type="status" value="NOT_ANNOTATED_CDS"/>
    <property type="molecule type" value="Genomic_DNA"/>
</dbReference>
<reference evidence="12" key="2">
    <citation type="submission" date="2020-05" db="UniProtKB">
        <authorList>
            <consortium name="EnsemblMetazoa"/>
        </authorList>
    </citation>
    <scope>IDENTIFICATION</scope>
    <source>
        <strain evidence="12">wikel</strain>
    </source>
</reference>
<dbReference type="GO" id="GO:0005634">
    <property type="term" value="C:nucleus"/>
    <property type="evidence" value="ECO:0007669"/>
    <property type="project" value="UniProtKB-SubCell"/>
</dbReference>
<dbReference type="CDD" id="cd18026">
    <property type="entry name" value="DEXHc_POLQ-like"/>
    <property type="match status" value="1"/>
</dbReference>
<dbReference type="VEuPathDB" id="VectorBase:ISCI021126"/>
<dbReference type="PaxDb" id="6945-B7Q988"/>
<dbReference type="PROSITE" id="PS51194">
    <property type="entry name" value="HELICASE_CTER"/>
    <property type="match status" value="1"/>
</dbReference>
<dbReference type="EnsemblMetazoa" id="ISCW021126-RA">
    <property type="protein sequence ID" value="ISCW021126-PA"/>
    <property type="gene ID" value="ISCW021126"/>
</dbReference>
<feature type="domain" description="Helicase ATP-binding" evidence="9">
    <location>
        <begin position="28"/>
        <end position="196"/>
    </location>
</feature>
<evidence type="ECO:0000259" key="9">
    <source>
        <dbReference type="PROSITE" id="PS51192"/>
    </source>
</evidence>
<dbReference type="InterPro" id="IPR011545">
    <property type="entry name" value="DEAD/DEAH_box_helicase_dom"/>
</dbReference>
<keyword evidence="6" id="KW-0067">ATP-binding</keyword>
<comment type="subcellular location">
    <subcellularLocation>
        <location evidence="1">Nucleus</location>
    </subcellularLocation>
</comment>
<dbReference type="GO" id="GO:0016787">
    <property type="term" value="F:hydrolase activity"/>
    <property type="evidence" value="ECO:0007669"/>
    <property type="project" value="UniProtKB-KW"/>
</dbReference>
<dbReference type="EMBL" id="DS887784">
    <property type="protein sequence ID" value="EEC15410.1"/>
    <property type="molecule type" value="Genomic_DNA"/>
</dbReference>
<dbReference type="FunFam" id="3.40.50.300:FF:000813">
    <property type="entry name" value="helicase POLQ-like isoform X1"/>
    <property type="match status" value="1"/>
</dbReference>
<evidence type="ECO:0000256" key="6">
    <source>
        <dbReference type="ARBA" id="ARBA00022840"/>
    </source>
</evidence>
<dbReference type="EMBL" id="ABJB010657128">
    <property type="status" value="NOT_ANNOTATED_CDS"/>
    <property type="molecule type" value="Genomic_DNA"/>
</dbReference>
<dbReference type="EMBL" id="ABJB010799789">
    <property type="status" value="NOT_ANNOTATED_CDS"/>
    <property type="molecule type" value="Genomic_DNA"/>
</dbReference>
<dbReference type="SMART" id="SM00490">
    <property type="entry name" value="HELICc"/>
    <property type="match status" value="1"/>
</dbReference>
<dbReference type="EMBL" id="ABJB010945496">
    <property type="status" value="NOT_ANNOTATED_CDS"/>
    <property type="molecule type" value="Genomic_DNA"/>
</dbReference>
<evidence type="ECO:0000313" key="13">
    <source>
        <dbReference type="Proteomes" id="UP000001555"/>
    </source>
</evidence>
<dbReference type="Pfam" id="PF21099">
    <property type="entry name" value="POLQ_helical"/>
    <property type="match status" value="1"/>
</dbReference>
<gene>
    <name evidence="11" type="ORF">IscW_ISCW021126</name>
</gene>
<keyword evidence="8" id="KW-0539">Nucleus</keyword>
<dbReference type="InterPro" id="IPR050474">
    <property type="entry name" value="Hel308_SKI2-like"/>
</dbReference>
<feature type="non-terminal residue" evidence="11">
    <location>
        <position position="704"/>
    </location>
</feature>
<keyword evidence="3" id="KW-0227">DNA damage</keyword>
<dbReference type="VEuPathDB" id="VectorBase:ISCP_007548"/>
<dbReference type="CDD" id="cd18795">
    <property type="entry name" value="SF2_C_Ski2"/>
    <property type="match status" value="1"/>
</dbReference>
<dbReference type="SMART" id="SM00487">
    <property type="entry name" value="DEXDc"/>
    <property type="match status" value="1"/>
</dbReference>
<dbReference type="GO" id="GO:0006302">
    <property type="term" value="P:double-strand break repair"/>
    <property type="evidence" value="ECO:0007669"/>
    <property type="project" value="UniProtKB-ARBA"/>
</dbReference>
<keyword evidence="4" id="KW-0378">Hydrolase</keyword>
<proteinExistence type="predicted"/>
<dbReference type="GO" id="GO:0003676">
    <property type="term" value="F:nucleic acid binding"/>
    <property type="evidence" value="ECO:0007669"/>
    <property type="project" value="InterPro"/>
</dbReference>